<dbReference type="WBParaSite" id="SVE_0690700.1">
    <property type="protein sequence ID" value="SVE_0690700.1"/>
    <property type="gene ID" value="SVE_0690700"/>
</dbReference>
<reference evidence="1" key="1">
    <citation type="submission" date="2014-07" db="EMBL/GenBank/DDBJ databases">
        <authorList>
            <person name="Martin A.A"/>
            <person name="De Silva N."/>
        </authorList>
    </citation>
    <scope>NUCLEOTIDE SEQUENCE</scope>
</reference>
<evidence type="ECO:0000313" key="1">
    <source>
        <dbReference type="Proteomes" id="UP000035680"/>
    </source>
</evidence>
<proteinExistence type="predicted"/>
<reference evidence="2" key="2">
    <citation type="submission" date="2015-08" db="UniProtKB">
        <authorList>
            <consortium name="WormBaseParasite"/>
        </authorList>
    </citation>
    <scope>IDENTIFICATION</scope>
</reference>
<sequence>MTLEGLQFLKNQLDSACTFNKLMLLILKNKRMTDSKKDATIESECKTKFLSKLDLEVMKKIREDIQRNL</sequence>
<evidence type="ECO:0000313" key="2">
    <source>
        <dbReference type="WBParaSite" id="SVE_0690700.1"/>
    </source>
</evidence>
<accession>A0A0K0FDI1</accession>
<dbReference type="AlphaFoldDB" id="A0A0K0FDI1"/>
<name>A0A0K0FDI1_STRVS</name>
<organism evidence="1 2">
    <name type="scientific">Strongyloides venezuelensis</name>
    <name type="common">Threadworm</name>
    <dbReference type="NCBI Taxonomy" id="75913"/>
    <lineage>
        <taxon>Eukaryota</taxon>
        <taxon>Metazoa</taxon>
        <taxon>Ecdysozoa</taxon>
        <taxon>Nematoda</taxon>
        <taxon>Chromadorea</taxon>
        <taxon>Rhabditida</taxon>
        <taxon>Tylenchina</taxon>
        <taxon>Panagrolaimomorpha</taxon>
        <taxon>Strongyloidoidea</taxon>
        <taxon>Strongyloididae</taxon>
        <taxon>Strongyloides</taxon>
    </lineage>
</organism>
<dbReference type="STRING" id="75913.A0A0K0FDI1"/>
<keyword evidence="1" id="KW-1185">Reference proteome</keyword>
<protein>
    <submittedName>
        <fullName evidence="2">Uncharacterized protein</fullName>
    </submittedName>
</protein>
<dbReference type="Proteomes" id="UP000035680">
    <property type="component" value="Unassembled WGS sequence"/>
</dbReference>